<keyword evidence="3" id="KW-1185">Reference proteome</keyword>
<keyword evidence="1" id="KW-0812">Transmembrane</keyword>
<feature type="transmembrane region" description="Helical" evidence="1">
    <location>
        <begin position="12"/>
        <end position="37"/>
    </location>
</feature>
<dbReference type="Proteomes" id="UP000032066">
    <property type="component" value="Unassembled WGS sequence"/>
</dbReference>
<sequence>MAVGAAGAGQYGVVLALVALVAVIVVCGTVVTLVLAVKRRDRLEAIRQLVPVLLRIADKITFWFGRRRK</sequence>
<comment type="caution">
    <text evidence="2">The sequence shown here is derived from an EMBL/GenBank/DDBJ whole genome shotgun (WGS) entry which is preliminary data.</text>
</comment>
<protein>
    <submittedName>
        <fullName evidence="2">Uncharacterized protein</fullName>
    </submittedName>
</protein>
<organism evidence="2 3">
    <name type="scientific">Kitasatospora griseola</name>
    <name type="common">Streptomyces griseolosporeus</name>
    <dbReference type="NCBI Taxonomy" id="2064"/>
    <lineage>
        <taxon>Bacteria</taxon>
        <taxon>Bacillati</taxon>
        <taxon>Actinomycetota</taxon>
        <taxon>Actinomycetes</taxon>
        <taxon>Kitasatosporales</taxon>
        <taxon>Streptomycetaceae</taxon>
        <taxon>Kitasatospora</taxon>
    </lineage>
</organism>
<dbReference type="EMBL" id="JXZB01000004">
    <property type="protein sequence ID" value="KIQ62846.1"/>
    <property type="molecule type" value="Genomic_DNA"/>
</dbReference>
<evidence type="ECO:0000256" key="1">
    <source>
        <dbReference type="SAM" id="Phobius"/>
    </source>
</evidence>
<gene>
    <name evidence="2" type="ORF">TR51_28460</name>
</gene>
<keyword evidence="1" id="KW-0472">Membrane</keyword>
<evidence type="ECO:0000313" key="3">
    <source>
        <dbReference type="Proteomes" id="UP000032066"/>
    </source>
</evidence>
<keyword evidence="1" id="KW-1133">Transmembrane helix</keyword>
<evidence type="ECO:0000313" key="2">
    <source>
        <dbReference type="EMBL" id="KIQ62846.1"/>
    </source>
</evidence>
<proteinExistence type="predicted"/>
<name>A0A0D0NUI7_KITGR</name>
<dbReference type="AlphaFoldDB" id="A0A0D0NUI7"/>
<accession>A0A0D0NUI7</accession>
<dbReference type="PATRIC" id="fig|2064.6.peg.6035"/>
<reference evidence="2 3" key="1">
    <citation type="submission" date="2015-02" db="EMBL/GenBank/DDBJ databases">
        <title>Draft genome sequence of Kitasatospora griseola MF730-N6, a bafilomycin, terpentecin and satosporin producer.</title>
        <authorList>
            <person name="Arens J.C."/>
            <person name="Haltli B."/>
            <person name="Kerr R.G."/>
        </authorList>
    </citation>
    <scope>NUCLEOTIDE SEQUENCE [LARGE SCALE GENOMIC DNA]</scope>
    <source>
        <strain evidence="2 3">MF730-N6</strain>
    </source>
</reference>